<dbReference type="RefSeq" id="WP_268056874.1">
    <property type="nucleotide sequence ID" value="NZ_JAPOHA010000001.1"/>
</dbReference>
<feature type="domain" description="Deacetylase PdaC" evidence="3">
    <location>
        <begin position="97"/>
        <end position="169"/>
    </location>
</feature>
<comment type="caution">
    <text evidence="4">The sequence shown here is derived from an EMBL/GenBank/DDBJ whole genome shotgun (WGS) entry which is preliminary data.</text>
</comment>
<keyword evidence="5" id="KW-1185">Reference proteome</keyword>
<evidence type="ECO:0000313" key="4">
    <source>
        <dbReference type="EMBL" id="MCY1712867.1"/>
    </source>
</evidence>
<evidence type="ECO:0000259" key="2">
    <source>
        <dbReference type="Pfam" id="PF11738"/>
    </source>
</evidence>
<keyword evidence="1" id="KW-1133">Transmembrane helix</keyword>
<gene>
    <name evidence="4" type="ORF">OUY18_01180</name>
</gene>
<name>A0ABT4BPQ4_9FIRM</name>
<accession>A0ABT4BPQ4</accession>
<dbReference type="Proteomes" id="UP001082703">
    <property type="component" value="Unassembled WGS sequence"/>
</dbReference>
<organism evidence="4 5">
    <name type="scientific">Caproiciproducens galactitolivorans</name>
    <dbReference type="NCBI Taxonomy" id="642589"/>
    <lineage>
        <taxon>Bacteria</taxon>
        <taxon>Bacillati</taxon>
        <taxon>Bacillota</taxon>
        <taxon>Clostridia</taxon>
        <taxon>Eubacteriales</taxon>
        <taxon>Acutalibacteraceae</taxon>
        <taxon>Caproiciproducens</taxon>
    </lineage>
</organism>
<dbReference type="InterPro" id="IPR021729">
    <property type="entry name" value="DUF3298"/>
</dbReference>
<evidence type="ECO:0000313" key="5">
    <source>
        <dbReference type="Proteomes" id="UP001082703"/>
    </source>
</evidence>
<dbReference type="Gene3D" id="3.30.565.40">
    <property type="entry name" value="Fervidobacterium nodosum Rt17-B1 like"/>
    <property type="match status" value="1"/>
</dbReference>
<keyword evidence="1" id="KW-0472">Membrane</keyword>
<reference evidence="4 5" key="1">
    <citation type="submission" date="2022-11" db="EMBL/GenBank/DDBJ databases">
        <authorList>
            <person name="Caiyu Z."/>
        </authorList>
    </citation>
    <scope>NUCLEOTIDE SEQUENCE [LARGE SCALE GENOMIC DNA]</scope>
    <source>
        <strain evidence="4 5">YR-4</strain>
    </source>
</reference>
<keyword evidence="1" id="KW-0812">Transmembrane</keyword>
<sequence length="299" mass="33886">MGNQKLDQLKKEYMDTPIPQELDFLVRKTLKENGVYSIPNKKAFRRLGAIAASIAIVFGIFIVEINSSPAFAKSMSEVPVVGNLVKVLTFREYTVKDEGCDAEIKVPQVQGLKDKKLENSINEKYLKEGKELYQGFTADMEELKKNGGGHMGISSGYEVKTDTDRILSIGRYTVNTVGSSSTQMKYDTIDKKKQVLLTLPSLFKDDQYIKVISDNIKKQMREQMKKDKDVTYWLDDPEIDPSEQFNQIKKDQSFYINKDGKLIISFDKYDVAPGCMGVVEFTIPTDVLSNILVGNEYIH</sequence>
<proteinExistence type="predicted"/>
<feature type="domain" description="DUF3298" evidence="2">
    <location>
        <begin position="202"/>
        <end position="285"/>
    </location>
</feature>
<evidence type="ECO:0000259" key="3">
    <source>
        <dbReference type="Pfam" id="PF13739"/>
    </source>
</evidence>
<dbReference type="Pfam" id="PF11738">
    <property type="entry name" value="DUF3298"/>
    <property type="match status" value="1"/>
</dbReference>
<evidence type="ECO:0000256" key="1">
    <source>
        <dbReference type="SAM" id="Phobius"/>
    </source>
</evidence>
<dbReference type="Gene3D" id="3.90.640.20">
    <property type="entry name" value="Heat-shock cognate protein, ATPase"/>
    <property type="match status" value="1"/>
</dbReference>
<dbReference type="EMBL" id="JAPOHA010000001">
    <property type="protein sequence ID" value="MCY1712867.1"/>
    <property type="molecule type" value="Genomic_DNA"/>
</dbReference>
<protein>
    <submittedName>
        <fullName evidence="4">DUF3298 domain-containing protein</fullName>
    </submittedName>
</protein>
<feature type="transmembrane region" description="Helical" evidence="1">
    <location>
        <begin position="47"/>
        <end position="65"/>
    </location>
</feature>
<dbReference type="InterPro" id="IPR025303">
    <property type="entry name" value="PdaC"/>
</dbReference>
<dbReference type="Pfam" id="PF13739">
    <property type="entry name" value="PdaC"/>
    <property type="match status" value="1"/>
</dbReference>
<dbReference type="InterPro" id="IPR037126">
    <property type="entry name" value="PdaC/RsiV-like_sf"/>
</dbReference>